<feature type="compositionally biased region" description="Polar residues" evidence="2">
    <location>
        <begin position="1620"/>
        <end position="1643"/>
    </location>
</feature>
<feature type="compositionally biased region" description="Low complexity" evidence="2">
    <location>
        <begin position="1573"/>
        <end position="1610"/>
    </location>
</feature>
<evidence type="ECO:0000256" key="1">
    <source>
        <dbReference type="ARBA" id="ARBA00010560"/>
    </source>
</evidence>
<feature type="compositionally biased region" description="Polar residues" evidence="2">
    <location>
        <begin position="1493"/>
        <end position="1502"/>
    </location>
</feature>
<feature type="region of interest" description="Disordered" evidence="2">
    <location>
        <begin position="1108"/>
        <end position="1643"/>
    </location>
</feature>
<feature type="compositionally biased region" description="Low complexity" evidence="2">
    <location>
        <begin position="149"/>
        <end position="161"/>
    </location>
</feature>
<dbReference type="GO" id="GO:0005634">
    <property type="term" value="C:nucleus"/>
    <property type="evidence" value="ECO:0007669"/>
    <property type="project" value="InterPro"/>
</dbReference>
<feature type="compositionally biased region" description="Basic and acidic residues" evidence="2">
    <location>
        <begin position="1389"/>
        <end position="1404"/>
    </location>
</feature>
<dbReference type="PANTHER" id="PTHR13354">
    <property type="entry name" value="ROUND SPERMATID BASIC PROTEIN 1"/>
    <property type="match status" value="1"/>
</dbReference>
<accession>A0A2M4A554</accession>
<feature type="compositionally biased region" description="Polar residues" evidence="2">
    <location>
        <begin position="453"/>
        <end position="468"/>
    </location>
</feature>
<feature type="compositionally biased region" description="Pro residues" evidence="2">
    <location>
        <begin position="1520"/>
        <end position="1552"/>
    </location>
</feature>
<feature type="compositionally biased region" description="Basic and acidic residues" evidence="2">
    <location>
        <begin position="1271"/>
        <end position="1327"/>
    </location>
</feature>
<feature type="compositionally biased region" description="Low complexity" evidence="2">
    <location>
        <begin position="60"/>
        <end position="89"/>
    </location>
</feature>
<evidence type="ECO:0008006" key="4">
    <source>
        <dbReference type="Google" id="ProtNLM"/>
    </source>
</evidence>
<feature type="compositionally biased region" description="Basic and acidic residues" evidence="2">
    <location>
        <begin position="1111"/>
        <end position="1136"/>
    </location>
</feature>
<dbReference type="InterPro" id="IPR026306">
    <property type="entry name" value="RSBN1/Dpy-2/CEP530"/>
</dbReference>
<feature type="region of interest" description="Disordered" evidence="2">
    <location>
        <begin position="1"/>
        <end position="282"/>
    </location>
</feature>
<dbReference type="EMBL" id="GGFK01002457">
    <property type="protein sequence ID" value="MBW35778.1"/>
    <property type="molecule type" value="Transcribed_RNA"/>
</dbReference>
<feature type="compositionally biased region" description="Basic and acidic residues" evidence="2">
    <location>
        <begin position="10"/>
        <end position="31"/>
    </location>
</feature>
<feature type="region of interest" description="Disordered" evidence="2">
    <location>
        <begin position="485"/>
        <end position="509"/>
    </location>
</feature>
<feature type="compositionally biased region" description="Low complexity" evidence="2">
    <location>
        <begin position="610"/>
        <end position="627"/>
    </location>
</feature>
<feature type="region of interest" description="Disordered" evidence="2">
    <location>
        <begin position="584"/>
        <end position="627"/>
    </location>
</feature>
<proteinExistence type="inferred from homology"/>
<feature type="compositionally biased region" description="Low complexity" evidence="2">
    <location>
        <begin position="1334"/>
        <end position="1357"/>
    </location>
</feature>
<feature type="compositionally biased region" description="Low complexity" evidence="2">
    <location>
        <begin position="1379"/>
        <end position="1388"/>
    </location>
</feature>
<feature type="compositionally biased region" description="Low complexity" evidence="2">
    <location>
        <begin position="543"/>
        <end position="564"/>
    </location>
</feature>
<feature type="compositionally biased region" description="Polar residues" evidence="2">
    <location>
        <begin position="236"/>
        <end position="282"/>
    </location>
</feature>
<evidence type="ECO:0000313" key="3">
    <source>
        <dbReference type="EMBL" id="MBW35778.1"/>
    </source>
</evidence>
<reference evidence="3" key="1">
    <citation type="submission" date="2018-01" db="EMBL/GenBank/DDBJ databases">
        <title>An insight into the sialome of Amazonian anophelines.</title>
        <authorList>
            <person name="Ribeiro J.M."/>
            <person name="Scarpassa V."/>
            <person name="Calvo E."/>
        </authorList>
    </citation>
    <scope>NUCLEOTIDE SEQUENCE</scope>
    <source>
        <tissue evidence="3">Salivary glands</tissue>
    </source>
</reference>
<comment type="similarity">
    <text evidence="1">Belongs to the round spermatid basic protein 1 family.</text>
</comment>
<sequence>MRVSMTEYLNSDKRTADSVEKELRAKNDKFGAHQPAAAAVTNRGGGGGSSASGFPRITANNSSDSNSVDMINSSSNMSSSVLHQKQSSSAVHPGATSGGGGGDGESSGQALHSVTQIVPEESAADFSTQSMTTVNAPSSTVEGGGGGSEQSKQSSHHQQQQPANHPATAKMMAKNNERSTPVKDNNGDVRNVENGLLKSQKKKKSKDKERDRDRDRDRDRERDRKRRRSEDKASVAVTSNNQPTVMEGNSLSRSNLNATKSGTNQTPDTVPNGVLPSSPSTSATHSVAFAPISIQNKENHHRQVADFAAANHGLKRELSIETSSVPATLMMHGAAGIVGSPAAAAAVVAAAAASSGTPISPINLLLNLERSKNELTHANMKKQDVFIKKEYLPAKTKLLKIDKTRDDVARALNFGADTADGSDQQGTGDRQNAVPGQTTSSNSSAPSNTTLNGNNDGSNSTLQNSKPNSGGSLICIANVTNATSNNSTTPASSNLQQASSNNKPNSSSNILIKIESPKNVEEKVPPSCLLPAKKEAQNHSNPSVASQSTITTTSTTTMEMSKTVSTSNHKENVIENIHGDATAAGSVATSIKKEKQDPDDTPMETCTPVKTSSSKSSTNHTTAGGTASATVACGTPGVAASHSAHKSVSSSSSRSECSRCYKRSRIKRANIGIQCRRGGSNDHHRSTTTATPQQAASLLNESTARIGSINRNTNCGSRIKQLEGLKYGHFMRIEVHPNGGASVVHMYQDEIATLSETEMEELVNEFFQVVFAEDKDGYANHVMGIVHDAAAYLPDLLEHMAENYANLTVKAGVLGRNSDIETCTMSQYNEQVLKNYSHGTVRYGPLHQISLVGKVHEEVGGYFPDLLKRLEDNKFLNKAMPWGELSIVQMDPRLSNDGPILWIRPGEQLVPTAEINKTPLKRQRTRINELRNLQYLPRLSEARETMIEDRTKAHADHVGHGHDRMTTAAVGVLKAVRCGIPDEINRITKDVVAFDAHCFPHLVEKLQLDLHEPPISQCVQWVEDAKLNQLRREGIRYSRISLYDNDIYFLPRNIIHQFRTVTAVTSIAWHLRLKQYYPDQDIVQEIANGYEVDPPHYKEKQTILPHPISAADEKKHTPIKRTHDGKPKKSEQKKEPVVPLSTSPEKGLKKASSSDTVDKLAAQEVKIDMRKLIRDDKESPAGERSPRTPKKAASIDGKSYSRTSSTTGSTSSHKQQQQPHYGSESGSKSADQKSGDSKRHSNGDHKRSKDSDRDRNRSRDRDRDRKKRDKKDRDRERDRERDRHHDRPRDSDRDRDRDRDRERERDRDRDRDRERDRERNRDRDKERRSHKTNHTSSSSSSSSSRKSSTTNASSSQSQRKDELPAVEDGAGLPKAVPVSTTSSNTSSSSHRESSSSVTRDKEQPGESLPMVAPSAVLDKSGSKDALTDNAPPTTDNDGADAVLKDVIPDEHKPVKKQNETDGGGDCINNYNTVINGNDLEERPSTPDAAQSGRAEQTSTTVNAGCKRQSLGENIDAEHTPPQPPLPPACLQQPQPPLPVSSPPLAPPPPPPQELAGSPKQSDTSTPKIKEHVSNANNTHSNSSSTSSSSESSNNSNAAAVAASTSKAGSACAVDQDPKSQKQSSDLLSTIMASMTGTPSKGNL</sequence>
<feature type="compositionally biased region" description="Basic and acidic residues" evidence="2">
    <location>
        <begin position="175"/>
        <end position="191"/>
    </location>
</feature>
<feature type="compositionally biased region" description="Basic and acidic residues" evidence="2">
    <location>
        <begin position="1442"/>
        <end position="1459"/>
    </location>
</feature>
<feature type="region of interest" description="Disordered" evidence="2">
    <location>
        <begin position="534"/>
        <end position="564"/>
    </location>
</feature>
<feature type="compositionally biased region" description="Basic and acidic residues" evidence="2">
    <location>
        <begin position="1165"/>
        <end position="1186"/>
    </location>
</feature>
<dbReference type="PANTHER" id="PTHR13354:SF11">
    <property type="entry name" value="LYSINE-SPECIFIC DEMETHYLASE 9"/>
    <property type="match status" value="1"/>
</dbReference>
<feature type="compositionally biased region" description="Polar residues" evidence="2">
    <location>
        <begin position="125"/>
        <end position="137"/>
    </location>
</feature>
<feature type="compositionally biased region" description="Polar residues" evidence="2">
    <location>
        <begin position="1213"/>
        <end position="1229"/>
    </location>
</feature>
<feature type="compositionally biased region" description="Basic and acidic residues" evidence="2">
    <location>
        <begin position="1230"/>
        <end position="1263"/>
    </location>
</feature>
<protein>
    <recommendedName>
        <fullName evidence="4">Round spermatid basic protein 1-like protein</fullName>
    </recommendedName>
</protein>
<feature type="compositionally biased region" description="Basic and acidic residues" evidence="2">
    <location>
        <begin position="206"/>
        <end position="233"/>
    </location>
</feature>
<name>A0A2M4A554_9DIPT</name>
<feature type="compositionally biased region" description="Gly residues" evidence="2">
    <location>
        <begin position="96"/>
        <end position="105"/>
    </location>
</feature>
<feature type="compositionally biased region" description="Low complexity" evidence="2">
    <location>
        <begin position="1200"/>
        <end position="1212"/>
    </location>
</feature>
<evidence type="ECO:0000256" key="2">
    <source>
        <dbReference type="SAM" id="MobiDB-lite"/>
    </source>
</evidence>
<feature type="compositionally biased region" description="Polar residues" evidence="2">
    <location>
        <begin position="421"/>
        <end position="437"/>
    </location>
</feature>
<organism evidence="3">
    <name type="scientific">Anopheles triannulatus</name>
    <dbReference type="NCBI Taxonomy" id="58253"/>
    <lineage>
        <taxon>Eukaryota</taxon>
        <taxon>Metazoa</taxon>
        <taxon>Ecdysozoa</taxon>
        <taxon>Arthropoda</taxon>
        <taxon>Hexapoda</taxon>
        <taxon>Insecta</taxon>
        <taxon>Pterygota</taxon>
        <taxon>Neoptera</taxon>
        <taxon>Endopterygota</taxon>
        <taxon>Diptera</taxon>
        <taxon>Nematocera</taxon>
        <taxon>Culicoidea</taxon>
        <taxon>Culicidae</taxon>
        <taxon>Anophelinae</taxon>
        <taxon>Anopheles</taxon>
    </lineage>
</organism>
<feature type="region of interest" description="Disordered" evidence="2">
    <location>
        <begin position="416"/>
        <end position="468"/>
    </location>
</feature>
<feature type="compositionally biased region" description="Low complexity" evidence="2">
    <location>
        <begin position="438"/>
        <end position="452"/>
    </location>
</feature>